<dbReference type="PANTHER" id="PTHR34297:SF2">
    <property type="entry name" value="ASP23_GLS24 FAMILY ENVELOPE STRESS RESPONSE PROTEIN"/>
    <property type="match status" value="1"/>
</dbReference>
<sequence length="118" mass="13034">MAINIQTLNGEISLENDVIATIVGAAVTDNYGVVGMVSKHFFRDNLTDILKKENYSRGVLISQEGDNISVDVYIVVSYGTKISVICQNIQQAVKYNVEQLLGFELDYVHVHVQGVTID</sequence>
<comment type="similarity">
    <text evidence="1">Belongs to the asp23 family.</text>
</comment>
<accession>A0A1G7PQB1</accession>
<dbReference type="PANTHER" id="PTHR34297">
    <property type="entry name" value="HYPOTHETICAL CYTOSOLIC PROTEIN-RELATED"/>
    <property type="match status" value="1"/>
</dbReference>
<reference evidence="2 3" key="1">
    <citation type="submission" date="2016-10" db="EMBL/GenBank/DDBJ databases">
        <authorList>
            <person name="de Groot N.N."/>
        </authorList>
    </citation>
    <scope>NUCLEOTIDE SEQUENCE [LARGE SCALE GENOMIC DNA]</scope>
    <source>
        <strain evidence="2 3">ATCC BAA-466</strain>
    </source>
</reference>
<proteinExistence type="inferred from homology"/>
<dbReference type="STRING" id="120956.SAMN05421791_101336"/>
<dbReference type="Proteomes" id="UP000199708">
    <property type="component" value="Unassembled WGS sequence"/>
</dbReference>
<organism evidence="2 3">
    <name type="scientific">Facklamia miroungae</name>
    <dbReference type="NCBI Taxonomy" id="120956"/>
    <lineage>
        <taxon>Bacteria</taxon>
        <taxon>Bacillati</taxon>
        <taxon>Bacillota</taxon>
        <taxon>Bacilli</taxon>
        <taxon>Lactobacillales</taxon>
        <taxon>Aerococcaceae</taxon>
        <taxon>Facklamia</taxon>
    </lineage>
</organism>
<dbReference type="EMBL" id="FNCK01000001">
    <property type="protein sequence ID" value="SDF88522.1"/>
    <property type="molecule type" value="Genomic_DNA"/>
</dbReference>
<evidence type="ECO:0000313" key="3">
    <source>
        <dbReference type="Proteomes" id="UP000199708"/>
    </source>
</evidence>
<dbReference type="RefSeq" id="WP_090289033.1">
    <property type="nucleotide sequence ID" value="NZ_FNCK01000001.1"/>
</dbReference>
<protein>
    <submittedName>
        <fullName evidence="2">Uncharacterized conserved protein YloU, alkaline shock protein (Asp23) family</fullName>
    </submittedName>
</protein>
<keyword evidence="3" id="KW-1185">Reference proteome</keyword>
<name>A0A1G7PQB1_9LACT</name>
<evidence type="ECO:0000313" key="2">
    <source>
        <dbReference type="EMBL" id="SDF88522.1"/>
    </source>
</evidence>
<gene>
    <name evidence="2" type="ORF">SAMN05421791_101336</name>
</gene>
<evidence type="ECO:0000256" key="1">
    <source>
        <dbReference type="ARBA" id="ARBA00005721"/>
    </source>
</evidence>
<dbReference type="OrthoDB" id="9791482at2"/>
<dbReference type="AlphaFoldDB" id="A0A1G7PQB1"/>
<dbReference type="Pfam" id="PF03780">
    <property type="entry name" value="Asp23"/>
    <property type="match status" value="1"/>
</dbReference>
<dbReference type="InterPro" id="IPR005531">
    <property type="entry name" value="Asp23"/>
</dbReference>